<dbReference type="PANTHER" id="PTHR30273:SF2">
    <property type="entry name" value="PROTEIN FECR"/>
    <property type="match status" value="1"/>
</dbReference>
<dbReference type="EMBL" id="QXMN01000019">
    <property type="protein sequence ID" value="RIX78642.1"/>
    <property type="molecule type" value="Genomic_DNA"/>
</dbReference>
<feature type="domain" description="FecR N-terminal" evidence="2">
    <location>
        <begin position="31"/>
        <end position="72"/>
    </location>
</feature>
<evidence type="ECO:0000259" key="2">
    <source>
        <dbReference type="Pfam" id="PF16220"/>
    </source>
</evidence>
<evidence type="ECO:0000313" key="3">
    <source>
        <dbReference type="EMBL" id="RIX78642.1"/>
    </source>
</evidence>
<evidence type="ECO:0000259" key="1">
    <source>
        <dbReference type="Pfam" id="PF04773"/>
    </source>
</evidence>
<protein>
    <submittedName>
        <fullName evidence="3">DUF4880 domain-containing protein</fullName>
    </submittedName>
</protein>
<gene>
    <name evidence="3" type="ORF">D3H34_16480</name>
</gene>
<dbReference type="PIRSF" id="PIRSF018266">
    <property type="entry name" value="FecR"/>
    <property type="match status" value="1"/>
</dbReference>
<accession>A0A9X8GV73</accession>
<dbReference type="AlphaFoldDB" id="A0A9X8GV73"/>
<dbReference type="Gene3D" id="2.60.120.1440">
    <property type="match status" value="1"/>
</dbReference>
<keyword evidence="4" id="KW-1185">Reference proteome</keyword>
<comment type="caution">
    <text evidence="3">The sequence shown here is derived from an EMBL/GenBank/DDBJ whole genome shotgun (WGS) entry which is preliminary data.</text>
</comment>
<proteinExistence type="predicted"/>
<organism evidence="3 4">
    <name type="scientific">Acidovorax cavernicola</name>
    <dbReference type="NCBI Taxonomy" id="1675792"/>
    <lineage>
        <taxon>Bacteria</taxon>
        <taxon>Pseudomonadati</taxon>
        <taxon>Pseudomonadota</taxon>
        <taxon>Betaproteobacteria</taxon>
        <taxon>Burkholderiales</taxon>
        <taxon>Comamonadaceae</taxon>
        <taxon>Acidovorax</taxon>
    </lineage>
</organism>
<dbReference type="InterPro" id="IPR012373">
    <property type="entry name" value="Ferrdict_sens_TM"/>
</dbReference>
<dbReference type="Pfam" id="PF04773">
    <property type="entry name" value="FecR"/>
    <property type="match status" value="1"/>
</dbReference>
<name>A0A9X8GV73_9BURK</name>
<dbReference type="Proteomes" id="UP000265619">
    <property type="component" value="Unassembled WGS sequence"/>
</dbReference>
<dbReference type="InterPro" id="IPR032623">
    <property type="entry name" value="FecR_N"/>
</dbReference>
<dbReference type="PANTHER" id="PTHR30273">
    <property type="entry name" value="PERIPLASMIC SIGNAL SENSOR AND SIGMA FACTOR ACTIVATOR FECR-RELATED"/>
    <property type="match status" value="1"/>
</dbReference>
<dbReference type="Pfam" id="PF16220">
    <property type="entry name" value="DUF4880"/>
    <property type="match status" value="1"/>
</dbReference>
<evidence type="ECO:0000313" key="4">
    <source>
        <dbReference type="Proteomes" id="UP000265619"/>
    </source>
</evidence>
<dbReference type="OrthoDB" id="1100567at2"/>
<feature type="domain" description="FecR protein" evidence="1">
    <location>
        <begin position="138"/>
        <end position="226"/>
    </location>
</feature>
<reference evidence="3 4" key="1">
    <citation type="submission" date="2018-09" db="EMBL/GenBank/DDBJ databases">
        <title>Acidovorax cavernicola nov. sp. isolated from Gruta de las Maravillas (Aracena, Spain).</title>
        <authorList>
            <person name="Jurado V."/>
            <person name="Gutierrez-Patricio S."/>
            <person name="Gonzalez-Pimentel J.L."/>
            <person name="Miller A.Z."/>
            <person name="Laiz L."/>
            <person name="Saiz-Jimenez C."/>
        </authorList>
    </citation>
    <scope>NUCLEOTIDE SEQUENCE [LARGE SCALE GENOMIC DNA]</scope>
    <source>
        <strain evidence="3 4">1011MAR4D40.2</strain>
    </source>
</reference>
<sequence>MHGRGPVPRSGGQGLVSAVASRAALIQAELRQAIDWRIRLDSGNATPDDLAALERWLAADPKHRAAWERIEATFMRPARDILDAERQHAGMLAASRHALTRPPVSRRKLVGGAAGLVLGVGATALVNRLTPVSTLLAELRTGTHERRAVALADGTELMLDARSAVDSDMAGDERRLRLLGGQVALRIAPDRQRPFVIRTSHGAIEATHGHLTVQQSERFTRVAVLERQAAVLTGEGLRRTLGPGESVKFERNLVGTQVSDAAARSAWTDGVLDVSDEPLGEVIEALRSYTAGLIRISPEAGTLRVFGVFMLDDPLRALRSLGDTLPIAIRRVGPWLTLIDKR</sequence>
<dbReference type="InterPro" id="IPR006860">
    <property type="entry name" value="FecR"/>
</dbReference>
<dbReference type="GO" id="GO:0016989">
    <property type="term" value="F:sigma factor antagonist activity"/>
    <property type="evidence" value="ECO:0007669"/>
    <property type="project" value="TreeGrafter"/>
</dbReference>